<proteinExistence type="predicted"/>
<dbReference type="AlphaFoldDB" id="A0A316IHW8"/>
<dbReference type="PANTHER" id="PTHR30417:SF1">
    <property type="entry name" value="N-ACETYLMURAMOYL-L-ALANINE AMIDASE AMID"/>
    <property type="match status" value="1"/>
</dbReference>
<dbReference type="GO" id="GO:0009253">
    <property type="term" value="P:peptidoglycan catabolic process"/>
    <property type="evidence" value="ECO:0007669"/>
    <property type="project" value="InterPro"/>
</dbReference>
<evidence type="ECO:0000313" key="6">
    <source>
        <dbReference type="EMBL" id="PWK92673.1"/>
    </source>
</evidence>
<dbReference type="Pfam" id="PF01510">
    <property type="entry name" value="Amidase_2"/>
    <property type="match status" value="1"/>
</dbReference>
<dbReference type="GO" id="GO:0009254">
    <property type="term" value="P:peptidoglycan turnover"/>
    <property type="evidence" value="ECO:0007669"/>
    <property type="project" value="TreeGrafter"/>
</dbReference>
<protein>
    <recommendedName>
        <fullName evidence="2">N-acetylmuramoyl-L-alanine amidase</fullName>
        <ecNumber evidence="2">3.5.1.28</ecNumber>
    </recommendedName>
</protein>
<organism evidence="6 7">
    <name type="scientific">Fulvimonas soli</name>
    <dbReference type="NCBI Taxonomy" id="155197"/>
    <lineage>
        <taxon>Bacteria</taxon>
        <taxon>Pseudomonadati</taxon>
        <taxon>Pseudomonadota</taxon>
        <taxon>Gammaproteobacteria</taxon>
        <taxon>Lysobacterales</taxon>
        <taxon>Rhodanobacteraceae</taxon>
        <taxon>Fulvimonas</taxon>
    </lineage>
</organism>
<comment type="caution">
    <text evidence="6">The sequence shown here is derived from an EMBL/GenBank/DDBJ whole genome shotgun (WGS) entry which is preliminary data.</text>
</comment>
<evidence type="ECO:0000313" key="7">
    <source>
        <dbReference type="Proteomes" id="UP000245812"/>
    </source>
</evidence>
<dbReference type="InterPro" id="IPR002502">
    <property type="entry name" value="Amidase_domain"/>
</dbReference>
<keyword evidence="3" id="KW-0378">Hydrolase</keyword>
<dbReference type="EC" id="3.5.1.28" evidence="2"/>
<feature type="domain" description="N-acetylmuramoyl-L-alanine amidase" evidence="5">
    <location>
        <begin position="14"/>
        <end position="156"/>
    </location>
</feature>
<evidence type="ECO:0000256" key="1">
    <source>
        <dbReference type="ARBA" id="ARBA00001561"/>
    </source>
</evidence>
<dbReference type="PANTHER" id="PTHR30417">
    <property type="entry name" value="N-ACETYLMURAMOYL-L-ALANINE AMIDASE AMID"/>
    <property type="match status" value="1"/>
</dbReference>
<dbReference type="Proteomes" id="UP000245812">
    <property type="component" value="Unassembled WGS sequence"/>
</dbReference>
<keyword evidence="4" id="KW-0961">Cell wall biogenesis/degradation</keyword>
<evidence type="ECO:0000256" key="3">
    <source>
        <dbReference type="ARBA" id="ARBA00022801"/>
    </source>
</evidence>
<dbReference type="SUPFAM" id="SSF55846">
    <property type="entry name" value="N-acetylmuramoyl-L-alanine amidase-like"/>
    <property type="match status" value="1"/>
</dbReference>
<dbReference type="GO" id="GO:0071555">
    <property type="term" value="P:cell wall organization"/>
    <property type="evidence" value="ECO:0007669"/>
    <property type="project" value="UniProtKB-KW"/>
</dbReference>
<dbReference type="SMART" id="SM00644">
    <property type="entry name" value="Ami_2"/>
    <property type="match status" value="1"/>
</dbReference>
<dbReference type="InterPro" id="IPR051206">
    <property type="entry name" value="NAMLAA_amidase_2"/>
</dbReference>
<dbReference type="GO" id="GO:0019867">
    <property type="term" value="C:outer membrane"/>
    <property type="evidence" value="ECO:0007669"/>
    <property type="project" value="TreeGrafter"/>
</dbReference>
<keyword evidence="7" id="KW-1185">Reference proteome</keyword>
<dbReference type="Gene3D" id="3.40.80.10">
    <property type="entry name" value="Peptidoglycan recognition protein-like"/>
    <property type="match status" value="1"/>
</dbReference>
<sequence length="190" mass="21041">MQPLVHDHLLPYADRLPERPAAAVELVVIHCTELPDLATAREYGERVLYDGGAGNSGHYYIDRDGTVWRYVPGTRVAHHVRGHNERSIGIELVNRGRYPDWFDSRRQTMSEPYPAGQIAALRGLLARLRAEFPNLAMVAGHEDLDTARVPASDDPSLEVPRKLDPGPLFPWEDALAGSGLRRIGAGPLPL</sequence>
<dbReference type="EMBL" id="QGHC01000001">
    <property type="protein sequence ID" value="PWK92673.1"/>
    <property type="molecule type" value="Genomic_DNA"/>
</dbReference>
<dbReference type="CDD" id="cd06583">
    <property type="entry name" value="PGRP"/>
    <property type="match status" value="1"/>
</dbReference>
<dbReference type="RefSeq" id="WP_109721734.1">
    <property type="nucleotide sequence ID" value="NZ_MSZV01000141.1"/>
</dbReference>
<evidence type="ECO:0000256" key="4">
    <source>
        <dbReference type="ARBA" id="ARBA00023316"/>
    </source>
</evidence>
<name>A0A316IHW8_9GAMM</name>
<dbReference type="InterPro" id="IPR036505">
    <property type="entry name" value="Amidase/PGRP_sf"/>
</dbReference>
<dbReference type="OrthoDB" id="9794842at2"/>
<gene>
    <name evidence="6" type="ORF">C7456_1015</name>
</gene>
<dbReference type="GO" id="GO:0008745">
    <property type="term" value="F:N-acetylmuramoyl-L-alanine amidase activity"/>
    <property type="evidence" value="ECO:0007669"/>
    <property type="project" value="UniProtKB-EC"/>
</dbReference>
<evidence type="ECO:0000256" key="2">
    <source>
        <dbReference type="ARBA" id="ARBA00011901"/>
    </source>
</evidence>
<reference evidence="6 7" key="1">
    <citation type="submission" date="2018-05" db="EMBL/GenBank/DDBJ databases">
        <title>Genomic Encyclopedia of Type Strains, Phase IV (KMG-IV): sequencing the most valuable type-strain genomes for metagenomic binning, comparative biology and taxonomic classification.</title>
        <authorList>
            <person name="Goeker M."/>
        </authorList>
    </citation>
    <scope>NUCLEOTIDE SEQUENCE [LARGE SCALE GENOMIC DNA]</scope>
    <source>
        <strain evidence="6 7">DSM 14263</strain>
    </source>
</reference>
<comment type="catalytic activity">
    <reaction evidence="1">
        <text>Hydrolyzes the link between N-acetylmuramoyl residues and L-amino acid residues in certain cell-wall glycopeptides.</text>
        <dbReference type="EC" id="3.5.1.28"/>
    </reaction>
</comment>
<accession>A0A316IHW8</accession>
<evidence type="ECO:0000259" key="5">
    <source>
        <dbReference type="SMART" id="SM00644"/>
    </source>
</evidence>